<keyword evidence="4" id="KW-0677">Repeat</keyword>
<dbReference type="SUPFAM" id="SSF50998">
    <property type="entry name" value="Quinoprotein alcohol dehydrogenase-like"/>
    <property type="match status" value="1"/>
</dbReference>
<dbReference type="AlphaFoldDB" id="A0AAW1SB63"/>
<feature type="repeat" description="WD" evidence="5">
    <location>
        <begin position="76"/>
        <end position="110"/>
    </location>
</feature>
<dbReference type="InterPro" id="IPR001680">
    <property type="entry name" value="WD40_rpt"/>
</dbReference>
<dbReference type="InterPro" id="IPR019775">
    <property type="entry name" value="WD40_repeat_CS"/>
</dbReference>
<dbReference type="Gene3D" id="2.130.10.10">
    <property type="entry name" value="YVTN repeat-like/Quinoprotein amine dehydrogenase"/>
    <property type="match status" value="1"/>
</dbReference>
<dbReference type="CDD" id="cd00200">
    <property type="entry name" value="WD40"/>
    <property type="match status" value="1"/>
</dbReference>
<evidence type="ECO:0000313" key="7">
    <source>
        <dbReference type="Proteomes" id="UP001445335"/>
    </source>
</evidence>
<dbReference type="PROSITE" id="PS00678">
    <property type="entry name" value="WD_REPEATS_1"/>
    <property type="match status" value="4"/>
</dbReference>
<feature type="repeat" description="WD" evidence="5">
    <location>
        <begin position="117"/>
        <end position="150"/>
    </location>
</feature>
<dbReference type="FunFam" id="2.130.10.10:FF:000179">
    <property type="entry name" value="Target of rapamycin complex subunit LST8"/>
    <property type="match status" value="1"/>
</dbReference>
<protein>
    <recommendedName>
        <fullName evidence="2">Target of rapamycin complex subunit LST8</fullName>
    </recommendedName>
</protein>
<dbReference type="PROSITE" id="PS50082">
    <property type="entry name" value="WD_REPEATS_2"/>
    <property type="match status" value="4"/>
</dbReference>
<dbReference type="GO" id="GO:0031932">
    <property type="term" value="C:TORC2 complex"/>
    <property type="evidence" value="ECO:0007669"/>
    <property type="project" value="InterPro"/>
</dbReference>
<dbReference type="GO" id="GO:0031931">
    <property type="term" value="C:TORC1 complex"/>
    <property type="evidence" value="ECO:0007669"/>
    <property type="project" value="InterPro"/>
</dbReference>
<dbReference type="EMBL" id="JALJOU010000005">
    <property type="protein sequence ID" value="KAK9843735.1"/>
    <property type="molecule type" value="Genomic_DNA"/>
</dbReference>
<keyword evidence="3 5" id="KW-0853">WD repeat</keyword>
<dbReference type="InterPro" id="IPR011047">
    <property type="entry name" value="Quinoprotein_ADH-like_sf"/>
</dbReference>
<feature type="repeat" description="WD" evidence="5">
    <location>
        <begin position="252"/>
        <end position="293"/>
    </location>
</feature>
<reference evidence="6 7" key="1">
    <citation type="journal article" date="2024" name="Nat. Commun.">
        <title>Phylogenomics reveals the evolutionary origins of lichenization in chlorophyte algae.</title>
        <authorList>
            <person name="Puginier C."/>
            <person name="Libourel C."/>
            <person name="Otte J."/>
            <person name="Skaloud P."/>
            <person name="Haon M."/>
            <person name="Grisel S."/>
            <person name="Petersen M."/>
            <person name="Berrin J.G."/>
            <person name="Delaux P.M."/>
            <person name="Dal Grande F."/>
            <person name="Keller J."/>
        </authorList>
    </citation>
    <scope>NUCLEOTIDE SEQUENCE [LARGE SCALE GENOMIC DNA]</scope>
    <source>
        <strain evidence="6 7">SAG 245.80</strain>
    </source>
</reference>
<dbReference type="PROSITE" id="PS50294">
    <property type="entry name" value="WD_REPEATS_REGION"/>
    <property type="match status" value="2"/>
</dbReference>
<evidence type="ECO:0000256" key="3">
    <source>
        <dbReference type="ARBA" id="ARBA00022574"/>
    </source>
</evidence>
<dbReference type="PANTHER" id="PTHR19842:SF0">
    <property type="entry name" value="TARGET OF RAPAMYCIN COMPLEX SUBUNIT LST8"/>
    <property type="match status" value="1"/>
</dbReference>
<gene>
    <name evidence="6" type="ORF">WJX81_004224</name>
</gene>
<evidence type="ECO:0000313" key="6">
    <source>
        <dbReference type="EMBL" id="KAK9843735.1"/>
    </source>
</evidence>
<comment type="similarity">
    <text evidence="1">Belongs to the WD repeat LST8 family.</text>
</comment>
<dbReference type="InterPro" id="IPR037588">
    <property type="entry name" value="MLST8"/>
</dbReference>
<dbReference type="PRINTS" id="PR00320">
    <property type="entry name" value="GPROTEINBRPT"/>
</dbReference>
<dbReference type="GO" id="GO:0031929">
    <property type="term" value="P:TOR signaling"/>
    <property type="evidence" value="ECO:0007669"/>
    <property type="project" value="InterPro"/>
</dbReference>
<dbReference type="PANTHER" id="PTHR19842">
    <property type="entry name" value="G BETA-LIKE PROTEIN GBL"/>
    <property type="match status" value="1"/>
</dbReference>
<dbReference type="Proteomes" id="UP001445335">
    <property type="component" value="Unassembled WGS sequence"/>
</dbReference>
<dbReference type="GO" id="GO:0032956">
    <property type="term" value="P:regulation of actin cytoskeleton organization"/>
    <property type="evidence" value="ECO:0007669"/>
    <property type="project" value="TreeGrafter"/>
</dbReference>
<evidence type="ECO:0000256" key="2">
    <source>
        <dbReference type="ARBA" id="ARBA00018867"/>
    </source>
</evidence>
<name>A0AAW1SB63_9CHLO</name>
<evidence type="ECO:0000256" key="4">
    <source>
        <dbReference type="ARBA" id="ARBA00022737"/>
    </source>
</evidence>
<organism evidence="6 7">
    <name type="scientific">Elliptochloris bilobata</name>
    <dbReference type="NCBI Taxonomy" id="381761"/>
    <lineage>
        <taxon>Eukaryota</taxon>
        <taxon>Viridiplantae</taxon>
        <taxon>Chlorophyta</taxon>
        <taxon>core chlorophytes</taxon>
        <taxon>Trebouxiophyceae</taxon>
        <taxon>Trebouxiophyceae incertae sedis</taxon>
        <taxon>Elliptochloris clade</taxon>
        <taxon>Elliptochloris</taxon>
    </lineage>
</organism>
<dbReference type="SMART" id="SM00320">
    <property type="entry name" value="WD40"/>
    <property type="match status" value="6"/>
</dbReference>
<dbReference type="InterPro" id="IPR015943">
    <property type="entry name" value="WD40/YVTN_repeat-like_dom_sf"/>
</dbReference>
<sequence>MAHPGSQVVLATAGYDHTIRFWEATSGICYRTLQYADSQVNKLEITTDKQLLAAAGNPQIRLFEVNSNNPQPVLSFDSHSNNVTAVGFQKDSKWMYSGSEDGTVRIWDLRAPGCQREYQSRAAVNTVALHPNQGELISGDQHGNIRVWDLTANACSCELVPEVGTAVRSLTVALDGSLVVAANNAGTCYVWRMMRGASLTTHFEPLHKLRAHAGKYVLKCLLSPDVRQLATTSADKTIKLWNLDGFTLDRTLVGHQRWVWDCVFSVDAAYLVTASSDCSARLWDLSTGDAIRMYSGHHKAAVCCALNDSAIEGRDAD</sequence>
<accession>A0AAW1SB63</accession>
<keyword evidence="7" id="KW-1185">Reference proteome</keyword>
<evidence type="ECO:0000256" key="1">
    <source>
        <dbReference type="ARBA" id="ARBA00009890"/>
    </source>
</evidence>
<dbReference type="Pfam" id="PF00400">
    <property type="entry name" value="WD40"/>
    <property type="match status" value="4"/>
</dbReference>
<evidence type="ECO:0000256" key="5">
    <source>
        <dbReference type="PROSITE-ProRule" id="PRU00221"/>
    </source>
</evidence>
<dbReference type="InterPro" id="IPR020472">
    <property type="entry name" value="WD40_PAC1"/>
</dbReference>
<comment type="caution">
    <text evidence="6">The sequence shown here is derived from an EMBL/GenBank/DDBJ whole genome shotgun (WGS) entry which is preliminary data.</text>
</comment>
<proteinExistence type="inferred from homology"/>
<feature type="repeat" description="WD" evidence="5">
    <location>
        <begin position="222"/>
        <end position="244"/>
    </location>
</feature>